<sequence>MDDIKLASDLFEKSRTTITEHLKIILEEESRRKLVCPKSRRTAPDGKILKSDVSVAKKLFRIRRD</sequence>
<proteinExistence type="predicted"/>
<comment type="caution">
    <text evidence="1">The sequence shown here is derived from an EMBL/GenBank/DDBJ whole genome shotgun (WGS) entry which is preliminary data.</text>
</comment>
<gene>
    <name evidence="1" type="ORF">ISU02_09865</name>
</gene>
<evidence type="ECO:0000313" key="2">
    <source>
        <dbReference type="Proteomes" id="UP000614200"/>
    </source>
</evidence>
<protein>
    <submittedName>
        <fullName evidence="1">Uncharacterized protein</fullName>
    </submittedName>
</protein>
<accession>A0ABR9ZSI6</accession>
<evidence type="ECO:0000313" key="1">
    <source>
        <dbReference type="EMBL" id="MBF4693427.1"/>
    </source>
</evidence>
<keyword evidence="2" id="KW-1185">Reference proteome</keyword>
<dbReference type="EMBL" id="JADKNH010000005">
    <property type="protein sequence ID" value="MBF4693427.1"/>
    <property type="molecule type" value="Genomic_DNA"/>
</dbReference>
<organism evidence="1 2">
    <name type="scientific">Fusibacter ferrireducens</name>
    <dbReference type="NCBI Taxonomy" id="2785058"/>
    <lineage>
        <taxon>Bacteria</taxon>
        <taxon>Bacillati</taxon>
        <taxon>Bacillota</taxon>
        <taxon>Clostridia</taxon>
        <taxon>Eubacteriales</taxon>
        <taxon>Eubacteriales Family XII. Incertae Sedis</taxon>
        <taxon>Fusibacter</taxon>
    </lineage>
</organism>
<name>A0ABR9ZSI6_9FIRM</name>
<reference evidence="1 2" key="1">
    <citation type="submission" date="2020-11" db="EMBL/GenBank/DDBJ databases">
        <title>Fusibacter basophilias sp. nov.</title>
        <authorList>
            <person name="Qiu D."/>
        </authorList>
    </citation>
    <scope>NUCLEOTIDE SEQUENCE [LARGE SCALE GENOMIC DNA]</scope>
    <source>
        <strain evidence="1 2">Q10-2</strain>
    </source>
</reference>
<dbReference type="Proteomes" id="UP000614200">
    <property type="component" value="Unassembled WGS sequence"/>
</dbReference>